<dbReference type="SMART" id="SM00128">
    <property type="entry name" value="IPPc"/>
    <property type="match status" value="1"/>
</dbReference>
<reference evidence="4" key="1">
    <citation type="submission" date="2014-05" db="EMBL/GenBank/DDBJ databases">
        <title>The transcriptome of the halophilic microalga Tetraselmis sp. GSL018 isolated from the Great Salt Lake, Utah.</title>
        <authorList>
            <person name="Jinkerson R.E."/>
            <person name="D'Adamo S."/>
            <person name="Posewitz M.C."/>
        </authorList>
    </citation>
    <scope>NUCLEOTIDE SEQUENCE</scope>
    <source>
        <strain evidence="4">GSL018</strain>
    </source>
</reference>
<feature type="domain" description="Inositol polyphosphate-related phosphatase" evidence="3">
    <location>
        <begin position="93"/>
        <end position="384"/>
    </location>
</feature>
<evidence type="ECO:0000256" key="1">
    <source>
        <dbReference type="ARBA" id="ARBA00010768"/>
    </source>
</evidence>
<dbReference type="GO" id="GO:0004439">
    <property type="term" value="F:phosphatidylinositol-4,5-bisphosphate 5-phosphatase activity"/>
    <property type="evidence" value="ECO:0007669"/>
    <property type="project" value="TreeGrafter"/>
</dbReference>
<evidence type="ECO:0000259" key="3">
    <source>
        <dbReference type="SMART" id="SM00128"/>
    </source>
</evidence>
<dbReference type="GO" id="GO:0046856">
    <property type="term" value="P:phosphatidylinositol dephosphorylation"/>
    <property type="evidence" value="ECO:0007669"/>
    <property type="project" value="InterPro"/>
</dbReference>
<sequence>MDTTCSKTDRPFAGLENSRSHKMEGAVSRPEIKAILSGSGFELPSIRPSPLSSKMISLPEDLESVHLTAESPSDSSFPEEGRSFLGSGTRTPRKLRVQFITWNLNRVGCTVEDLQRHLLRVDSEPADLYVIGTQEVGSTVQWHERLQEAFGLRRGPGAGFRLVATKSLWDIHISLYRQSGISVDSVAVSSVATGIGNMLGNKGAVAVAARVANGLRCLFINAHFTAHDGKLEERNADYRRISSELLRGLADNAAEAYDVTFWGGDLNYRLKGNRRALDAVIRENMYEVMRANDQLTQQRLRGAVFEGFEEGELAFPPTYKFDNGSDHYDTSSKARIPSWTDRVLWKSKLPGTVELLHYSSVPELKTSDHRAVVATFDVMVPSGKGRGGDALSPSAERTLVKSATCAVQ</sequence>
<proteinExistence type="inferred from homology"/>
<dbReference type="InterPro" id="IPR036691">
    <property type="entry name" value="Endo/exonu/phosph_ase_sf"/>
</dbReference>
<dbReference type="Gene3D" id="3.60.10.10">
    <property type="entry name" value="Endonuclease/exonuclease/phosphatase"/>
    <property type="match status" value="1"/>
</dbReference>
<dbReference type="AlphaFoldDB" id="A0A061S2I7"/>
<evidence type="ECO:0000256" key="2">
    <source>
        <dbReference type="SAM" id="MobiDB-lite"/>
    </source>
</evidence>
<feature type="region of interest" description="Disordered" evidence="2">
    <location>
        <begin position="69"/>
        <end position="88"/>
    </location>
</feature>
<dbReference type="Pfam" id="PF22669">
    <property type="entry name" value="Exo_endo_phos2"/>
    <property type="match status" value="1"/>
</dbReference>
<comment type="similarity">
    <text evidence="1">Belongs to the inositol polyphosphate 5-phosphatase family.</text>
</comment>
<dbReference type="InterPro" id="IPR000300">
    <property type="entry name" value="IPPc"/>
</dbReference>
<dbReference type="EMBL" id="GBEZ01008540">
    <property type="protein sequence ID" value="JAC77006.1"/>
    <property type="molecule type" value="Transcribed_RNA"/>
</dbReference>
<dbReference type="PANTHER" id="PTHR11200">
    <property type="entry name" value="INOSITOL 5-PHOSPHATASE"/>
    <property type="match status" value="1"/>
</dbReference>
<evidence type="ECO:0000313" key="4">
    <source>
        <dbReference type="EMBL" id="JAC77006.1"/>
    </source>
</evidence>
<protein>
    <submittedName>
        <fullName evidence="4">Phosphatidylinositol-bisphosphatase</fullName>
    </submittedName>
</protein>
<organism evidence="4">
    <name type="scientific">Tetraselmis sp. GSL018</name>
    <dbReference type="NCBI Taxonomy" id="582737"/>
    <lineage>
        <taxon>Eukaryota</taxon>
        <taxon>Viridiplantae</taxon>
        <taxon>Chlorophyta</taxon>
        <taxon>core chlorophytes</taxon>
        <taxon>Chlorodendrophyceae</taxon>
        <taxon>Chlorodendrales</taxon>
        <taxon>Chlorodendraceae</taxon>
        <taxon>Tetraselmis</taxon>
    </lineage>
</organism>
<dbReference type="SUPFAM" id="SSF56219">
    <property type="entry name" value="DNase I-like"/>
    <property type="match status" value="1"/>
</dbReference>
<accession>A0A061S2I7</accession>
<gene>
    <name evidence="4" type="ORF">TSPGSL018_18711</name>
</gene>
<feature type="region of interest" description="Disordered" evidence="2">
    <location>
        <begin position="1"/>
        <end position="24"/>
    </location>
</feature>
<dbReference type="InterPro" id="IPR046985">
    <property type="entry name" value="IP5"/>
</dbReference>
<name>A0A061S2I7_9CHLO</name>